<accession>W4MCN2</accession>
<organism evidence="1 2">
    <name type="scientific">Candidatus Entotheonella gemina</name>
    <dbReference type="NCBI Taxonomy" id="1429439"/>
    <lineage>
        <taxon>Bacteria</taxon>
        <taxon>Pseudomonadati</taxon>
        <taxon>Nitrospinota/Tectimicrobiota group</taxon>
        <taxon>Candidatus Tectimicrobiota</taxon>
        <taxon>Candidatus Entotheonellia</taxon>
        <taxon>Candidatus Entotheonellales</taxon>
        <taxon>Candidatus Entotheonellaceae</taxon>
        <taxon>Candidatus Entotheonella</taxon>
    </lineage>
</organism>
<dbReference type="Proteomes" id="UP000019140">
    <property type="component" value="Unassembled WGS sequence"/>
</dbReference>
<gene>
    <name evidence="1" type="ORF">ETSY2_09820</name>
</gene>
<dbReference type="EMBL" id="AZHX01000396">
    <property type="protein sequence ID" value="ETX07686.1"/>
    <property type="molecule type" value="Genomic_DNA"/>
</dbReference>
<comment type="caution">
    <text evidence="1">The sequence shown here is derived from an EMBL/GenBank/DDBJ whole genome shotgun (WGS) entry which is preliminary data.</text>
</comment>
<dbReference type="HOGENOM" id="CLU_2583176_0_0_7"/>
<name>W4MCN2_9BACT</name>
<keyword evidence="2" id="KW-1185">Reference proteome</keyword>
<dbReference type="AlphaFoldDB" id="W4MCN2"/>
<sequence length="80" mass="8714">MTFGSAAVEAESGVCGKSKGAACKKAAAAWMSAKVIKQSKRMHRFISLAFIRFVTKVTSASRMREMRRAHISNAYLSAET</sequence>
<evidence type="ECO:0000313" key="1">
    <source>
        <dbReference type="EMBL" id="ETX07686.1"/>
    </source>
</evidence>
<evidence type="ECO:0000313" key="2">
    <source>
        <dbReference type="Proteomes" id="UP000019140"/>
    </source>
</evidence>
<protein>
    <submittedName>
        <fullName evidence="1">Uncharacterized protein</fullName>
    </submittedName>
</protein>
<proteinExistence type="predicted"/>
<reference evidence="1 2" key="1">
    <citation type="journal article" date="2014" name="Nature">
        <title>An environmental bacterial taxon with a large and distinct metabolic repertoire.</title>
        <authorList>
            <person name="Wilson M.C."/>
            <person name="Mori T."/>
            <person name="Ruckert C."/>
            <person name="Uria A.R."/>
            <person name="Helf M.J."/>
            <person name="Takada K."/>
            <person name="Gernert C."/>
            <person name="Steffens U.A."/>
            <person name="Heycke N."/>
            <person name="Schmitt S."/>
            <person name="Rinke C."/>
            <person name="Helfrich E.J."/>
            <person name="Brachmann A.O."/>
            <person name="Gurgui C."/>
            <person name="Wakimoto T."/>
            <person name="Kracht M."/>
            <person name="Crusemann M."/>
            <person name="Hentschel U."/>
            <person name="Abe I."/>
            <person name="Matsunaga S."/>
            <person name="Kalinowski J."/>
            <person name="Takeyama H."/>
            <person name="Piel J."/>
        </authorList>
    </citation>
    <scope>NUCLEOTIDE SEQUENCE [LARGE SCALE GENOMIC DNA]</scope>
    <source>
        <strain evidence="2">TSY2</strain>
    </source>
</reference>